<proteinExistence type="predicted"/>
<gene>
    <name evidence="2" type="ORF">SAMN05421818_1055</name>
</gene>
<name>A0A1G8CTK4_9FLAO</name>
<dbReference type="RefSeq" id="WP_090406421.1">
    <property type="nucleotide sequence ID" value="NZ_FNDQ01000005.1"/>
</dbReference>
<dbReference type="PANTHER" id="PTHR35149">
    <property type="entry name" value="SLL5132 PROTEIN"/>
    <property type="match status" value="1"/>
</dbReference>
<dbReference type="AlphaFoldDB" id="A0A1G8CTK4"/>
<evidence type="ECO:0000313" key="2">
    <source>
        <dbReference type="EMBL" id="SDH48806.1"/>
    </source>
</evidence>
<dbReference type="Proteomes" id="UP000243588">
    <property type="component" value="Unassembled WGS sequence"/>
</dbReference>
<keyword evidence="3" id="KW-1185">Reference proteome</keyword>
<dbReference type="PANTHER" id="PTHR35149:SF1">
    <property type="entry name" value="DUF5655 DOMAIN-CONTAINING PROTEIN"/>
    <property type="match status" value="1"/>
</dbReference>
<dbReference type="EMBL" id="FNDQ01000005">
    <property type="protein sequence ID" value="SDH48806.1"/>
    <property type="molecule type" value="Genomic_DNA"/>
</dbReference>
<dbReference type="InterPro" id="IPR004919">
    <property type="entry name" value="GmrSD_N"/>
</dbReference>
<protein>
    <recommendedName>
        <fullName evidence="1">GmrSD restriction endonucleases N-terminal domain-containing protein</fullName>
    </recommendedName>
</protein>
<evidence type="ECO:0000313" key="3">
    <source>
        <dbReference type="Proteomes" id="UP000243588"/>
    </source>
</evidence>
<organism evidence="2 3">
    <name type="scientific">Myroides phaeus</name>
    <dbReference type="NCBI Taxonomy" id="702745"/>
    <lineage>
        <taxon>Bacteria</taxon>
        <taxon>Pseudomonadati</taxon>
        <taxon>Bacteroidota</taxon>
        <taxon>Flavobacteriia</taxon>
        <taxon>Flavobacteriales</taxon>
        <taxon>Flavobacteriaceae</taxon>
        <taxon>Myroides</taxon>
    </lineage>
</organism>
<dbReference type="Pfam" id="PF03235">
    <property type="entry name" value="GmrSD_N"/>
    <property type="match status" value="1"/>
</dbReference>
<accession>A0A1G8CTK4</accession>
<reference evidence="3" key="1">
    <citation type="submission" date="2016-10" db="EMBL/GenBank/DDBJ databases">
        <authorList>
            <person name="Varghese N."/>
            <person name="Submissions S."/>
        </authorList>
    </citation>
    <scope>NUCLEOTIDE SEQUENCE [LARGE SCALE GENOMIC DNA]</scope>
    <source>
        <strain evidence="3">DSM 23313</strain>
    </source>
</reference>
<feature type="domain" description="GmrSD restriction endonucleases N-terminal" evidence="1">
    <location>
        <begin position="9"/>
        <end position="256"/>
    </location>
</feature>
<sequence length="782" mass="94413">MRTGRYVLKDLFLNNEVDQFIIPELQRDYVWSQVEVNKFWNSIQKKYKEKKEQFSQISILEDGVEMNDNVIIEHLKRQLNIVKHKQKFGFIYAYHDKEFPGKFYLIDGQQRLTTFYVLLIALYDKLDLQEEFIRNYFVNKSSKLDYKVRESAHVFLKLFLNNILSKKDFREDPNFFEQEYIFDVTVKNIIKNYDFFKLKINQESDIEWLDFLDYIENYIEFNYFDTNLSEQGERLYLYMNSRGFKLSSQEILRAKIIEKCSIENKIIAGEKWEEWQDFFFKNRNGNPDSDFGFEAFLLHISYLKKQTEGNLKKDLFDEFKDLKNYQIDHLDIDFIELSQKTLQRLLFENQREELYYKGYFDNKSLSKKLLFRYLSAWYYLIRFKNEVSDSELELIRLFSLNQSHTRDVGNEPIEELLRFFAFVDSMKTSNILDINNIDLVSQCFDKSSEEHLQHEKHKLLWLKNESHKSELLPFLKEIYFDEVLNDLIEGKTGCFFYWSESIKETLFDFSFMYRCILILKELAFKKKELNEYSSNFTSKTLRRFILSNFDFSEQKGKMNSLAKVNLVNDERALFSRIFLNTHFLYIIKDLENESINLKELDFDQIASKLDPYDWKYYFVKYPNVLLHSKNNLFAKDDCLSEYIVIRNSHQSVQNHYLICLITQYLLQEKIVTETNSKIVFNLYDLGIIYFDFIIENGRVICTEEHSNRYAIDFIYNKETKKWFYKLFMRESGEELVKEGTIFFLYQSEYSLEKNSKILRDKILSIVEDLPQIVDLVIGKKYK</sequence>
<evidence type="ECO:0000259" key="1">
    <source>
        <dbReference type="Pfam" id="PF03235"/>
    </source>
</evidence>